<evidence type="ECO:0000256" key="6">
    <source>
        <dbReference type="SAM" id="MobiDB-lite"/>
    </source>
</evidence>
<proteinExistence type="inferred from homology"/>
<keyword evidence="5 7" id="KW-0472">Membrane</keyword>
<dbReference type="GeneID" id="30996618"/>
<feature type="compositionally biased region" description="Polar residues" evidence="6">
    <location>
        <begin position="330"/>
        <end position="339"/>
    </location>
</feature>
<feature type="transmembrane region" description="Helical" evidence="7">
    <location>
        <begin position="118"/>
        <end position="137"/>
    </location>
</feature>
<feature type="transmembrane region" description="Helical" evidence="7">
    <location>
        <begin position="68"/>
        <end position="86"/>
    </location>
</feature>
<evidence type="ECO:0000313" key="9">
    <source>
        <dbReference type="Proteomes" id="UP000095085"/>
    </source>
</evidence>
<feature type="transmembrane region" description="Helical" evidence="7">
    <location>
        <begin position="255"/>
        <end position="276"/>
    </location>
</feature>
<name>A0A1E4RRI2_9ASCO</name>
<keyword evidence="9" id="KW-1185">Reference proteome</keyword>
<dbReference type="EMBL" id="KV454538">
    <property type="protein sequence ID" value="ODV69904.1"/>
    <property type="molecule type" value="Genomic_DNA"/>
</dbReference>
<evidence type="ECO:0000256" key="4">
    <source>
        <dbReference type="ARBA" id="ARBA00022989"/>
    </source>
</evidence>
<dbReference type="InterPro" id="IPR001425">
    <property type="entry name" value="Arc/bac/fun_rhodopsins"/>
</dbReference>
<evidence type="ECO:0000256" key="3">
    <source>
        <dbReference type="ARBA" id="ARBA00022692"/>
    </source>
</evidence>
<keyword evidence="8" id="KW-0346">Stress response</keyword>
<feature type="transmembrane region" description="Helical" evidence="7">
    <location>
        <begin position="188"/>
        <end position="209"/>
    </location>
</feature>
<feature type="region of interest" description="Disordered" evidence="6">
    <location>
        <begin position="301"/>
        <end position="339"/>
    </location>
</feature>
<comment type="subcellular location">
    <subcellularLocation>
        <location evidence="1">Membrane</location>
        <topology evidence="1">Multi-pass membrane protein</topology>
    </subcellularLocation>
</comment>
<dbReference type="FunFam" id="1.20.1070.10:FF:000160">
    <property type="entry name" value="Related to Opsin-1"/>
    <property type="match status" value="1"/>
</dbReference>
<dbReference type="SUPFAM" id="SSF81321">
    <property type="entry name" value="Family A G protein-coupled receptor-like"/>
    <property type="match status" value="1"/>
</dbReference>
<sequence>MAAIDIIKRAGNEALEVNPPDPSIDIHLTNHGSDWLWAAFAVFALFAIAHAVIYGFVSSKSSALKKSLLVVPLFTNAVLAYTYFTYASNLGYASTRTEFKHVSTDRDLYRRQIFYVKYIGYFLAWPFNLFAITVATSTLRDSSINSSTRENFTRLVSLISNLATKLLATEIFVLGLLIGGLIHSTYKWGYFTFAVTAQLFAITLISFNLSRSYRALSANKLANLLIVFQIIVWILYPIAWGLSEGGNKIQPDSEAVFYGILDLITFAFVPTILTWLNVKDVDEGFFHNWFRSGSLSEKHIGESPRVSGDTAFSPAPAATNEPVAEPEATAPTNQQTEPV</sequence>
<dbReference type="PANTHER" id="PTHR28286">
    <property type="match status" value="1"/>
</dbReference>
<dbReference type="AlphaFoldDB" id="A0A1E4RRI2"/>
<accession>A0A1E4RRI2</accession>
<dbReference type="GO" id="GO:0005783">
    <property type="term" value="C:endoplasmic reticulum"/>
    <property type="evidence" value="ECO:0007669"/>
    <property type="project" value="TreeGrafter"/>
</dbReference>
<gene>
    <name evidence="8" type="ORF">HYPBUDRAFT_154895</name>
</gene>
<dbReference type="InterPro" id="IPR043476">
    <property type="entry name" value="Yro2-like_7TM"/>
</dbReference>
<organism evidence="8 9">
    <name type="scientific">Hyphopichia burtonii NRRL Y-1933</name>
    <dbReference type="NCBI Taxonomy" id="984485"/>
    <lineage>
        <taxon>Eukaryota</taxon>
        <taxon>Fungi</taxon>
        <taxon>Dikarya</taxon>
        <taxon>Ascomycota</taxon>
        <taxon>Saccharomycotina</taxon>
        <taxon>Pichiomycetes</taxon>
        <taxon>Debaryomycetaceae</taxon>
        <taxon>Hyphopichia</taxon>
    </lineage>
</organism>
<dbReference type="PANTHER" id="PTHR28286:SF1">
    <property type="entry name" value="30 KDA HEAT SHOCK PROTEIN-RELATED"/>
    <property type="match status" value="1"/>
</dbReference>
<keyword evidence="3 7" id="KW-0812">Transmembrane</keyword>
<dbReference type="OrthoDB" id="536545at2759"/>
<evidence type="ECO:0000256" key="1">
    <source>
        <dbReference type="ARBA" id="ARBA00004141"/>
    </source>
</evidence>
<dbReference type="Pfam" id="PF01036">
    <property type="entry name" value="Bac_rhodopsin"/>
    <property type="match status" value="1"/>
</dbReference>
<dbReference type="GO" id="GO:0005886">
    <property type="term" value="C:plasma membrane"/>
    <property type="evidence" value="ECO:0007669"/>
    <property type="project" value="TreeGrafter"/>
</dbReference>
<dbReference type="Gene3D" id="1.20.1070.10">
    <property type="entry name" value="Rhodopsin 7-helix transmembrane proteins"/>
    <property type="match status" value="1"/>
</dbReference>
<dbReference type="SMART" id="SM01021">
    <property type="entry name" value="Bac_rhodopsin"/>
    <property type="match status" value="1"/>
</dbReference>
<evidence type="ECO:0000256" key="2">
    <source>
        <dbReference type="ARBA" id="ARBA00008130"/>
    </source>
</evidence>
<evidence type="ECO:0000313" key="8">
    <source>
        <dbReference type="EMBL" id="ODV69904.1"/>
    </source>
</evidence>
<evidence type="ECO:0000256" key="7">
    <source>
        <dbReference type="SAM" id="Phobius"/>
    </source>
</evidence>
<keyword evidence="4 7" id="KW-1133">Transmembrane helix</keyword>
<feature type="transmembrane region" description="Helical" evidence="7">
    <location>
        <begin position="35"/>
        <end position="56"/>
    </location>
</feature>
<dbReference type="RefSeq" id="XP_020078971.1">
    <property type="nucleotide sequence ID" value="XM_020222069.1"/>
</dbReference>
<dbReference type="CDD" id="cd15239">
    <property type="entry name" value="7tm_YRO2_fungal-like"/>
    <property type="match status" value="1"/>
</dbReference>
<evidence type="ECO:0000256" key="5">
    <source>
        <dbReference type="ARBA" id="ARBA00023136"/>
    </source>
</evidence>
<dbReference type="Proteomes" id="UP000095085">
    <property type="component" value="Unassembled WGS sequence"/>
</dbReference>
<reference evidence="9" key="1">
    <citation type="submission" date="2016-05" db="EMBL/GenBank/DDBJ databases">
        <title>Comparative genomics of biotechnologically important yeasts.</title>
        <authorList>
            <consortium name="DOE Joint Genome Institute"/>
            <person name="Riley R."/>
            <person name="Haridas S."/>
            <person name="Wolfe K.H."/>
            <person name="Lopes M.R."/>
            <person name="Hittinger C.T."/>
            <person name="Goker M."/>
            <person name="Salamov A."/>
            <person name="Wisecaver J."/>
            <person name="Long T.M."/>
            <person name="Aerts A.L."/>
            <person name="Barry K."/>
            <person name="Choi C."/>
            <person name="Clum A."/>
            <person name="Coughlan A.Y."/>
            <person name="Deshpande S."/>
            <person name="Douglass A.P."/>
            <person name="Hanson S.J."/>
            <person name="Klenk H.-P."/>
            <person name="Labutti K."/>
            <person name="Lapidus A."/>
            <person name="Lindquist E."/>
            <person name="Lipzen A."/>
            <person name="Meier-Kolthoff J.P."/>
            <person name="Ohm R.A."/>
            <person name="Otillar R.P."/>
            <person name="Pangilinan J."/>
            <person name="Peng Y."/>
            <person name="Rokas A."/>
            <person name="Rosa C.A."/>
            <person name="Scheuner C."/>
            <person name="Sibirny A.A."/>
            <person name="Slot J.C."/>
            <person name="Stielow J.B."/>
            <person name="Sun H."/>
            <person name="Kurtzman C.P."/>
            <person name="Blackwell M."/>
            <person name="Grigoriev I.V."/>
            <person name="Jeffries T.W."/>
        </authorList>
    </citation>
    <scope>NUCLEOTIDE SEQUENCE [LARGE SCALE GENOMIC DNA]</scope>
    <source>
        <strain evidence="9">NRRL Y-1933</strain>
    </source>
</reference>
<comment type="similarity">
    <text evidence="2">Belongs to the archaeal/bacterial/fungal opsin family.</text>
</comment>
<protein>
    <submittedName>
        <fullName evidence="8">Plasma membrane heat shock protein</fullName>
    </submittedName>
</protein>
<feature type="transmembrane region" description="Helical" evidence="7">
    <location>
        <begin position="221"/>
        <end position="243"/>
    </location>
</feature>
<dbReference type="STRING" id="984485.A0A1E4RRI2"/>